<organism evidence="2 3">
    <name type="scientific">Rattus norvegicus</name>
    <name type="common">Rat</name>
    <dbReference type="NCBI Taxonomy" id="10116"/>
    <lineage>
        <taxon>Eukaryota</taxon>
        <taxon>Metazoa</taxon>
        <taxon>Chordata</taxon>
        <taxon>Craniata</taxon>
        <taxon>Vertebrata</taxon>
        <taxon>Euteleostomi</taxon>
        <taxon>Mammalia</taxon>
        <taxon>Eutheria</taxon>
        <taxon>Euarchontoglires</taxon>
        <taxon>Glires</taxon>
        <taxon>Rodentia</taxon>
        <taxon>Myomorpha</taxon>
        <taxon>Muroidea</taxon>
        <taxon>Muridae</taxon>
        <taxon>Murinae</taxon>
        <taxon>Rattus</taxon>
    </lineage>
</organism>
<dbReference type="Proteomes" id="UP000234681">
    <property type="component" value="Chromosome 18"/>
</dbReference>
<reference evidence="3" key="1">
    <citation type="submission" date="2005-09" db="EMBL/GenBank/DDBJ databases">
        <authorList>
            <person name="Mural R.J."/>
            <person name="Li P.W."/>
            <person name="Adams M.D."/>
            <person name="Amanatides P.G."/>
            <person name="Baden-Tillson H."/>
            <person name="Barnstead M."/>
            <person name="Chin S.H."/>
            <person name="Dew I."/>
            <person name="Evans C.A."/>
            <person name="Ferriera S."/>
            <person name="Flanigan M."/>
            <person name="Fosler C."/>
            <person name="Glodek A."/>
            <person name="Gu Z."/>
            <person name="Holt R.A."/>
            <person name="Jennings D."/>
            <person name="Kraft C.L."/>
            <person name="Lu F."/>
            <person name="Nguyen T."/>
            <person name="Nusskern D.R."/>
            <person name="Pfannkoch C.M."/>
            <person name="Sitter C."/>
            <person name="Sutton G.G."/>
            <person name="Venter J.C."/>
            <person name="Wang Z."/>
            <person name="Woodage T."/>
            <person name="Zheng X.H."/>
            <person name="Zhong F."/>
        </authorList>
    </citation>
    <scope>NUCLEOTIDE SEQUENCE [LARGE SCALE GENOMIC DNA]</scope>
    <source>
        <strain>BN</strain>
        <strain evidence="3">Sprague-Dawley</strain>
    </source>
</reference>
<evidence type="ECO:0000313" key="2">
    <source>
        <dbReference type="EMBL" id="EDM14602.1"/>
    </source>
</evidence>
<proteinExistence type="predicted"/>
<gene>
    <name evidence="2" type="ORF">rCG_63666</name>
</gene>
<feature type="region of interest" description="Disordered" evidence="1">
    <location>
        <begin position="1"/>
        <end position="25"/>
    </location>
</feature>
<dbReference type="EMBL" id="CH473971">
    <property type="protein sequence ID" value="EDM14602.1"/>
    <property type="molecule type" value="Genomic_DNA"/>
</dbReference>
<protein>
    <submittedName>
        <fullName evidence="2">RCG63666</fullName>
    </submittedName>
</protein>
<dbReference type="AlphaFoldDB" id="A6IXH1"/>
<evidence type="ECO:0000256" key="1">
    <source>
        <dbReference type="SAM" id="MobiDB-lite"/>
    </source>
</evidence>
<name>A6IXH1_RAT</name>
<accession>A6IXH1</accession>
<evidence type="ECO:0000313" key="3">
    <source>
        <dbReference type="Proteomes" id="UP000234681"/>
    </source>
</evidence>
<sequence length="83" mass="9346">MVTDMLVCSDTPRMGSGARDPRSETGYLFSNQKPASIPFSQTWGSLPLLRHYCSRITSLLFPSFRARLHPQFWLVTMALGSSH</sequence>